<feature type="region of interest" description="Disordered" evidence="1">
    <location>
        <begin position="1"/>
        <end position="21"/>
    </location>
</feature>
<dbReference type="InterPro" id="IPR021139">
    <property type="entry name" value="NYN"/>
</dbReference>
<dbReference type="Pfam" id="PF01936">
    <property type="entry name" value="NYN"/>
    <property type="match status" value="1"/>
</dbReference>
<sequence length="1080" mass="119367">MKRISPKSLFSLSSSSSSSFSSSPYSILVSHFSTSALSHPSRRQEEESRNVRVSVWWDFENCHLPAGVNVFKVAHSITAAIRASGIKGPLTITAFGDVLQLSRTNQEALSSTGINIAHVPRGGKNSADRSLLVDLMYWVSQNPPPAHLFLISGDRDFASILHRLRMNNYNILLASPETAPNVLCSAASIMWHWNSLVRGEKLIGRHFNQPPDGPYGSWYGHYKVPLEDPFLVTERSACSRIDVVAEIASESKIRPVPVAEIASESKIRPVPKSVLRQIRQILNSYPKGISITDLRAELNKGTVSIDKDLFGYGKFSRFLLSMRHILELQSKGDGQFLVLGVTQKAPEPFESSQGTCRNGEQDLSKSLKLIGGTCRNGEQDLSKSLKLNGEEIHKTGAVDSKSTLLLSPEVNVEKPPRKVQQAPAVSDKAAGMDLLSPEVNVEKHPRKVQQAPALSDKVADMDLQEPSKEVRKPPPTNKEVVGLVSAQEDAGHLPSVIEQQDSASQVGFFKKNWQRWFGGKDYQMKSLNIQQKCIDSGDNSKKISHRTPGKLCISGDSLDKTKVEEKFMRSPSPDGDPVHLASPSSSSDKSGHESKVATSAEPCSDKAATSSGFVHRIWIRCKFWSSSSDSVTLDDQTSEKLNQVDNKSQMHQEFSKDSFWCDMESFLDSRRGSAIVSQSRTREQLAQSLQKEGPLILRDLSEGDMLNLVNLLISEKKWVEECSSQIPPFKYTRSVGTKSSLGHPGAANRLSSIFLVTAAKSNKHKVTERDEERKVQNISHAGVSGPVINKPSDRSRNDVLADCQKLVSEILEKYPEGYNLGSFRKLFLERYDYHLDVRKLGYQKLASLIQIMPGVKIECTYIVPNVPCGSDPGMFSPDIQEHNCRHPLSNSDSELSQTSKKSDDSDSTWDELGPVSDVSMDRKEGQPVPSSKTVEETKRQPYPDYEPSVSDDEFSDSEEETSTVTRPGRQQKLGINEEDSSLLQILDSWYSSKENEDSNGKSENVNGMADCSTKVIEPSASPELASKSATLLVNFGKKSRPQKNYNFVSDTVENNKDKLIDGILGSMKKSGESRVCKAEG</sequence>
<feature type="domain" description="HTH OST-type" evidence="2">
    <location>
        <begin position="270"/>
        <end position="342"/>
    </location>
</feature>
<dbReference type="EMBL" id="JANJYI010000003">
    <property type="protein sequence ID" value="KAK2656052.1"/>
    <property type="molecule type" value="Genomic_DNA"/>
</dbReference>
<gene>
    <name evidence="3" type="ORF">Ddye_009104</name>
</gene>
<evidence type="ECO:0000259" key="2">
    <source>
        <dbReference type="PROSITE" id="PS51644"/>
    </source>
</evidence>
<accession>A0AAE0CLY2</accession>
<dbReference type="InterPro" id="IPR024768">
    <property type="entry name" value="Marf1"/>
</dbReference>
<dbReference type="Gene3D" id="3.40.50.1010">
    <property type="entry name" value="5'-nuclease"/>
    <property type="match status" value="1"/>
</dbReference>
<dbReference type="CDD" id="cd08824">
    <property type="entry name" value="LOTUS"/>
    <property type="match status" value="2"/>
</dbReference>
<dbReference type="PROSITE" id="PS51644">
    <property type="entry name" value="HTH_OST"/>
    <property type="match status" value="2"/>
</dbReference>
<organism evidence="3 4">
    <name type="scientific">Dipteronia dyeriana</name>
    <dbReference type="NCBI Taxonomy" id="168575"/>
    <lineage>
        <taxon>Eukaryota</taxon>
        <taxon>Viridiplantae</taxon>
        <taxon>Streptophyta</taxon>
        <taxon>Embryophyta</taxon>
        <taxon>Tracheophyta</taxon>
        <taxon>Spermatophyta</taxon>
        <taxon>Magnoliopsida</taxon>
        <taxon>eudicotyledons</taxon>
        <taxon>Gunneridae</taxon>
        <taxon>Pentapetalae</taxon>
        <taxon>rosids</taxon>
        <taxon>malvids</taxon>
        <taxon>Sapindales</taxon>
        <taxon>Sapindaceae</taxon>
        <taxon>Hippocastanoideae</taxon>
        <taxon>Acereae</taxon>
        <taxon>Dipteronia</taxon>
    </lineage>
</organism>
<keyword evidence="4" id="KW-1185">Reference proteome</keyword>
<dbReference type="PANTHER" id="PTHR14379:SF6">
    <property type="entry name" value="EMB|CAB71880.1"/>
    <property type="match status" value="1"/>
</dbReference>
<evidence type="ECO:0000313" key="3">
    <source>
        <dbReference type="EMBL" id="KAK2656052.1"/>
    </source>
</evidence>
<dbReference type="Proteomes" id="UP001280121">
    <property type="component" value="Unassembled WGS sequence"/>
</dbReference>
<feature type="compositionally biased region" description="Polar residues" evidence="1">
    <location>
        <begin position="888"/>
        <end position="897"/>
    </location>
</feature>
<feature type="region of interest" description="Disordered" evidence="1">
    <location>
        <begin position="878"/>
        <end position="979"/>
    </location>
</feature>
<evidence type="ECO:0000256" key="1">
    <source>
        <dbReference type="SAM" id="MobiDB-lite"/>
    </source>
</evidence>
<dbReference type="Pfam" id="PF14418">
    <property type="entry name" value="OHA"/>
    <property type="match status" value="1"/>
</dbReference>
<dbReference type="GO" id="GO:0010468">
    <property type="term" value="P:regulation of gene expression"/>
    <property type="evidence" value="ECO:0007669"/>
    <property type="project" value="InterPro"/>
</dbReference>
<name>A0AAE0CLY2_9ROSI</name>
<comment type="caution">
    <text evidence="3">The sequence shown here is derived from an EMBL/GenBank/DDBJ whole genome shotgun (WGS) entry which is preliminary data.</text>
</comment>
<dbReference type="Gene3D" id="3.30.420.610">
    <property type="entry name" value="LOTUS domain-like"/>
    <property type="match status" value="2"/>
</dbReference>
<proteinExistence type="predicted"/>
<dbReference type="PANTHER" id="PTHR14379">
    <property type="entry name" value="LIMKAIN B LKAP"/>
    <property type="match status" value="1"/>
</dbReference>
<dbReference type="Pfam" id="PF12872">
    <property type="entry name" value="OST-HTH"/>
    <property type="match status" value="2"/>
</dbReference>
<dbReference type="CDD" id="cd10910">
    <property type="entry name" value="PIN_limkain_b1_N_like"/>
    <property type="match status" value="1"/>
</dbReference>
<dbReference type="AlphaFoldDB" id="A0AAE0CLY2"/>
<feature type="compositionally biased region" description="Acidic residues" evidence="1">
    <location>
        <begin position="949"/>
        <end position="961"/>
    </location>
</feature>
<dbReference type="InterPro" id="IPR025605">
    <property type="entry name" value="OST-HTH/LOTUS_dom"/>
</dbReference>
<feature type="region of interest" description="Disordered" evidence="1">
    <location>
        <begin position="565"/>
        <end position="606"/>
    </location>
</feature>
<dbReference type="InterPro" id="IPR041966">
    <property type="entry name" value="LOTUS-like"/>
</dbReference>
<reference evidence="3" key="1">
    <citation type="journal article" date="2023" name="Plant J.">
        <title>Genome sequences and population genomics provide insights into the demographic history, inbreeding, and mutation load of two 'living fossil' tree species of Dipteronia.</title>
        <authorList>
            <person name="Feng Y."/>
            <person name="Comes H.P."/>
            <person name="Chen J."/>
            <person name="Zhu S."/>
            <person name="Lu R."/>
            <person name="Zhang X."/>
            <person name="Li P."/>
            <person name="Qiu J."/>
            <person name="Olsen K.M."/>
            <person name="Qiu Y."/>
        </authorList>
    </citation>
    <scope>NUCLEOTIDE SEQUENCE</scope>
    <source>
        <strain evidence="3">KIB01</strain>
    </source>
</reference>
<feature type="compositionally biased region" description="Low complexity" evidence="1">
    <location>
        <begin position="8"/>
        <end position="21"/>
    </location>
</feature>
<feature type="domain" description="HTH OST-type" evidence="2">
    <location>
        <begin position="799"/>
        <end position="873"/>
    </location>
</feature>
<dbReference type="GO" id="GO:0004540">
    <property type="term" value="F:RNA nuclease activity"/>
    <property type="evidence" value="ECO:0007669"/>
    <property type="project" value="InterPro"/>
</dbReference>
<dbReference type="GO" id="GO:0005777">
    <property type="term" value="C:peroxisome"/>
    <property type="evidence" value="ECO:0007669"/>
    <property type="project" value="InterPro"/>
</dbReference>
<protein>
    <recommendedName>
        <fullName evidence="2">HTH OST-type domain-containing protein</fullName>
    </recommendedName>
</protein>
<dbReference type="InterPro" id="IPR025677">
    <property type="entry name" value="OST-HTH-assoc_dom"/>
</dbReference>
<evidence type="ECO:0000313" key="4">
    <source>
        <dbReference type="Proteomes" id="UP001280121"/>
    </source>
</evidence>